<dbReference type="InterPro" id="IPR036890">
    <property type="entry name" value="HATPase_C_sf"/>
</dbReference>
<keyword evidence="9" id="KW-0812">Transmembrane</keyword>
<keyword evidence="6" id="KW-0418">Kinase</keyword>
<dbReference type="InterPro" id="IPR036097">
    <property type="entry name" value="HisK_dim/P_sf"/>
</dbReference>
<proteinExistence type="predicted"/>
<protein>
    <recommendedName>
        <fullName evidence="2">histidine kinase</fullName>
        <ecNumber evidence="2">2.7.13.3</ecNumber>
    </recommendedName>
</protein>
<evidence type="ECO:0000256" key="1">
    <source>
        <dbReference type="ARBA" id="ARBA00000085"/>
    </source>
</evidence>
<dbReference type="SUPFAM" id="SSF55874">
    <property type="entry name" value="ATPase domain of HSP90 chaperone/DNA topoisomerase II/histidine kinase"/>
    <property type="match status" value="1"/>
</dbReference>
<dbReference type="Gene3D" id="3.30.565.10">
    <property type="entry name" value="Histidine kinase-like ATPase, C-terminal domain"/>
    <property type="match status" value="1"/>
</dbReference>
<feature type="transmembrane region" description="Helical" evidence="9">
    <location>
        <begin position="227"/>
        <end position="247"/>
    </location>
</feature>
<dbReference type="InterPro" id="IPR003594">
    <property type="entry name" value="HATPase_dom"/>
</dbReference>
<keyword evidence="3" id="KW-0597">Phosphoprotein</keyword>
<evidence type="ECO:0000256" key="9">
    <source>
        <dbReference type="SAM" id="Phobius"/>
    </source>
</evidence>
<dbReference type="RefSeq" id="WP_087437443.1">
    <property type="nucleotide sequence ID" value="NZ_CP021416.1"/>
</dbReference>
<dbReference type="Proteomes" id="UP000196005">
    <property type="component" value="Chromosome"/>
</dbReference>
<evidence type="ECO:0000256" key="6">
    <source>
        <dbReference type="ARBA" id="ARBA00022777"/>
    </source>
</evidence>
<dbReference type="AlphaFoldDB" id="A0A1Y0HGV7"/>
<name>A0A1Y0HGV7_9BACT</name>
<evidence type="ECO:0000256" key="3">
    <source>
        <dbReference type="ARBA" id="ARBA00022553"/>
    </source>
</evidence>
<dbReference type="KEGG" id="suls:Sdiek1_0148"/>
<dbReference type="Gene3D" id="1.10.287.130">
    <property type="match status" value="1"/>
</dbReference>
<keyword evidence="8" id="KW-0902">Two-component regulatory system</keyword>
<dbReference type="GO" id="GO:0000155">
    <property type="term" value="F:phosphorelay sensor kinase activity"/>
    <property type="evidence" value="ECO:0007669"/>
    <property type="project" value="InterPro"/>
</dbReference>
<keyword evidence="7" id="KW-0067">ATP-binding</keyword>
<dbReference type="PROSITE" id="PS50109">
    <property type="entry name" value="HIS_KIN"/>
    <property type="match status" value="1"/>
</dbReference>
<keyword evidence="9" id="KW-0472">Membrane</keyword>
<keyword evidence="5" id="KW-0547">Nucleotide-binding</keyword>
<evidence type="ECO:0000313" key="12">
    <source>
        <dbReference type="Proteomes" id="UP000196005"/>
    </source>
</evidence>
<evidence type="ECO:0000256" key="5">
    <source>
        <dbReference type="ARBA" id="ARBA00022741"/>
    </source>
</evidence>
<reference evidence="12" key="1">
    <citation type="submission" date="2017-05" db="EMBL/GenBank/DDBJ databases">
        <title>Dechlorination kinetics govern the competition between two new strains of the genus Sulfurospirillum.</title>
        <authorList>
            <person name="Buttet G.F."/>
            <person name="Murray A.M."/>
            <person name="Goris T."/>
            <person name="Burion M."/>
            <person name="Lin B."/>
            <person name="Rolle M."/>
            <person name="Maillard J."/>
        </authorList>
    </citation>
    <scope>NUCLEOTIDE SEQUENCE [LARGE SCALE GENOMIC DNA]</scope>
    <source>
        <strain evidence="12">SL2-1</strain>
    </source>
</reference>
<dbReference type="OrthoDB" id="9799273at2"/>
<keyword evidence="9" id="KW-1133">Transmembrane helix</keyword>
<organism evidence="11 12">
    <name type="scientific">Sulfurospirillum diekertiae</name>
    <dbReference type="NCBI Taxonomy" id="1854492"/>
    <lineage>
        <taxon>Bacteria</taxon>
        <taxon>Pseudomonadati</taxon>
        <taxon>Campylobacterota</taxon>
        <taxon>Epsilonproteobacteria</taxon>
        <taxon>Campylobacterales</taxon>
        <taxon>Sulfurospirillaceae</taxon>
        <taxon>Sulfurospirillum</taxon>
    </lineage>
</organism>
<dbReference type="CDD" id="cd00082">
    <property type="entry name" value="HisKA"/>
    <property type="match status" value="1"/>
</dbReference>
<dbReference type="InterPro" id="IPR003661">
    <property type="entry name" value="HisK_dim/P_dom"/>
</dbReference>
<dbReference type="SUPFAM" id="SSF47384">
    <property type="entry name" value="Homodimeric domain of signal transducing histidine kinase"/>
    <property type="match status" value="1"/>
</dbReference>
<dbReference type="InterPro" id="IPR005467">
    <property type="entry name" value="His_kinase_dom"/>
</dbReference>
<sequence>MNTNPLSDFMGSIDEMTIAKKTTLLFLIMVVGMFFIGSFAHMSINRIKNNFDILYTKRMLPTIRLENLKDIYTVNVLDTIRDIEKGLISAQEGKTVIALAQELIKIELQEYKNSLSIDESDWLIKLARSWGFMDDPMHKPFFKTREDDILISKIEQKIHTIDGILLKMFNYFETKQSQKAIDVLQNELYPSVYSINIDLTGLINLNLDSAKEGYARTEKVYDNTFEWIVVATIGTIAFAALLAIVLLQNIRLLHARLAKMVDAKTYELQQLNRNLELKVQHEVDQSRQKDQIMFRQSRLASMGEMIGNIAHQWRQPLNAIVLIIQSFQMKRLAGVELSDEFIDRQVKEGIALASLMSHTIDDFRNFFKPNKNEEHFSVKDTVEYSLKLVKAYYAKAGIDIFLNCTQDVQISGYPNEFSQVLMNLFSNAKDVLEERNIEKKYIEIIITKQANNAVISVIDNGGGISEEVQDRMFEPYFTTKHKSSGTGIGLYMSKQIIEKQMRGSIIGTNISYVFSNGKRYEKCAIITILVPLDKKEEK</sequence>
<evidence type="ECO:0000259" key="10">
    <source>
        <dbReference type="PROSITE" id="PS50109"/>
    </source>
</evidence>
<gene>
    <name evidence="11" type="ORF">Sdiek1_0148</name>
</gene>
<dbReference type="InterPro" id="IPR004358">
    <property type="entry name" value="Sig_transdc_His_kin-like_C"/>
</dbReference>
<keyword evidence="12" id="KW-1185">Reference proteome</keyword>
<keyword evidence="4 11" id="KW-0808">Transferase</keyword>
<feature type="domain" description="Histidine kinase" evidence="10">
    <location>
        <begin position="308"/>
        <end position="505"/>
    </location>
</feature>
<evidence type="ECO:0000313" key="11">
    <source>
        <dbReference type="EMBL" id="ARU47331.1"/>
    </source>
</evidence>
<dbReference type="EC" id="2.7.13.3" evidence="2"/>
<dbReference type="GO" id="GO:0005524">
    <property type="term" value="F:ATP binding"/>
    <property type="evidence" value="ECO:0007669"/>
    <property type="project" value="UniProtKB-KW"/>
</dbReference>
<dbReference type="EMBL" id="CP021416">
    <property type="protein sequence ID" value="ARU47331.1"/>
    <property type="molecule type" value="Genomic_DNA"/>
</dbReference>
<dbReference type="Pfam" id="PF02518">
    <property type="entry name" value="HATPase_c"/>
    <property type="match status" value="1"/>
</dbReference>
<evidence type="ECO:0000256" key="4">
    <source>
        <dbReference type="ARBA" id="ARBA00022679"/>
    </source>
</evidence>
<dbReference type="PANTHER" id="PTHR43065:SF10">
    <property type="entry name" value="PEROXIDE STRESS-ACTIVATED HISTIDINE KINASE MAK3"/>
    <property type="match status" value="1"/>
</dbReference>
<evidence type="ECO:0000256" key="7">
    <source>
        <dbReference type="ARBA" id="ARBA00022840"/>
    </source>
</evidence>
<evidence type="ECO:0000256" key="2">
    <source>
        <dbReference type="ARBA" id="ARBA00012438"/>
    </source>
</evidence>
<accession>A0A1Y0HGV7</accession>
<dbReference type="PANTHER" id="PTHR43065">
    <property type="entry name" value="SENSOR HISTIDINE KINASE"/>
    <property type="match status" value="1"/>
</dbReference>
<dbReference type="PRINTS" id="PR00344">
    <property type="entry name" value="BCTRLSENSOR"/>
</dbReference>
<feature type="transmembrane region" description="Helical" evidence="9">
    <location>
        <begin position="24"/>
        <end position="44"/>
    </location>
</feature>
<evidence type="ECO:0000256" key="8">
    <source>
        <dbReference type="ARBA" id="ARBA00023012"/>
    </source>
</evidence>
<dbReference type="SMART" id="SM00387">
    <property type="entry name" value="HATPase_c"/>
    <property type="match status" value="1"/>
</dbReference>
<comment type="catalytic activity">
    <reaction evidence="1">
        <text>ATP + protein L-histidine = ADP + protein N-phospho-L-histidine.</text>
        <dbReference type="EC" id="2.7.13.3"/>
    </reaction>
</comment>